<evidence type="ECO:0000313" key="3">
    <source>
        <dbReference type="EMBL" id="MBB5220483.1"/>
    </source>
</evidence>
<gene>
    <name evidence="3" type="ORF">HNP73_000404</name>
</gene>
<keyword evidence="2" id="KW-0472">Membrane</keyword>
<feature type="transmembrane region" description="Helical" evidence="2">
    <location>
        <begin position="31"/>
        <end position="50"/>
    </location>
</feature>
<accession>A0A840SM01</accession>
<keyword evidence="2" id="KW-1133">Transmembrane helix</keyword>
<organism evidence="3 4">
    <name type="scientific">Amaricoccus macauensis</name>
    <dbReference type="NCBI Taxonomy" id="57001"/>
    <lineage>
        <taxon>Bacteria</taxon>
        <taxon>Pseudomonadati</taxon>
        <taxon>Pseudomonadota</taxon>
        <taxon>Alphaproteobacteria</taxon>
        <taxon>Rhodobacterales</taxon>
        <taxon>Paracoccaceae</taxon>
        <taxon>Amaricoccus</taxon>
    </lineage>
</organism>
<evidence type="ECO:0000256" key="1">
    <source>
        <dbReference type="SAM" id="MobiDB-lite"/>
    </source>
</evidence>
<keyword evidence="4" id="KW-1185">Reference proteome</keyword>
<protein>
    <submittedName>
        <fullName evidence="3">Uncharacterized protein</fullName>
    </submittedName>
</protein>
<comment type="caution">
    <text evidence="3">The sequence shown here is derived from an EMBL/GenBank/DDBJ whole genome shotgun (WGS) entry which is preliminary data.</text>
</comment>
<reference evidence="3 4" key="1">
    <citation type="submission" date="2020-08" db="EMBL/GenBank/DDBJ databases">
        <title>Genomic Encyclopedia of Type Strains, Phase IV (KMG-IV): sequencing the most valuable type-strain genomes for metagenomic binning, comparative biology and taxonomic classification.</title>
        <authorList>
            <person name="Goeker M."/>
        </authorList>
    </citation>
    <scope>NUCLEOTIDE SEQUENCE [LARGE SCALE GENOMIC DNA]</scope>
    <source>
        <strain evidence="3 4">DSM 101730</strain>
    </source>
</reference>
<sequence>MTRLALAIYVLAGLVFNTALLALLWSLVGWISLAVVAGAAALCLVSLLFLTRATASPAASSTDAVHPPAAASSQAGQEPADRPPRRAPGIEPPGRSTVLVCRSREAEVSAAKRPSPPQG</sequence>
<dbReference type="AlphaFoldDB" id="A0A840SM01"/>
<evidence type="ECO:0000313" key="4">
    <source>
        <dbReference type="Proteomes" id="UP000549457"/>
    </source>
</evidence>
<name>A0A840SM01_9RHOB</name>
<keyword evidence="2" id="KW-0812">Transmembrane</keyword>
<dbReference type="RefSeq" id="WP_184146606.1">
    <property type="nucleotide sequence ID" value="NZ_JACHFM010000001.1"/>
</dbReference>
<proteinExistence type="predicted"/>
<evidence type="ECO:0000256" key="2">
    <source>
        <dbReference type="SAM" id="Phobius"/>
    </source>
</evidence>
<dbReference type="EMBL" id="JACHFM010000001">
    <property type="protein sequence ID" value="MBB5220483.1"/>
    <property type="molecule type" value="Genomic_DNA"/>
</dbReference>
<dbReference type="Proteomes" id="UP000549457">
    <property type="component" value="Unassembled WGS sequence"/>
</dbReference>
<feature type="region of interest" description="Disordered" evidence="1">
    <location>
        <begin position="59"/>
        <end position="98"/>
    </location>
</feature>